<keyword evidence="2" id="KW-1185">Reference proteome</keyword>
<comment type="caution">
    <text evidence="1">The sequence shown here is derived from an EMBL/GenBank/DDBJ whole genome shotgun (WGS) entry which is preliminary data.</text>
</comment>
<sequence>MKSERGMSGSQVLTSQGADGDRRLICEADPSGSTGSSFIQVETEAMKEEAQVLLASFTYVRCFGVALTKAHNSLLRVLIGELQSKVPALVDRNSEPGETRTRRAVPSKRTKSVEITARESGKLFCCLRGDGGLLSGSLTGVAGMEADALLLEEAMKKIFGSLSRENDVLIIKGRIKAYLLHISDSDNQHMNSIEGKLRPVPVAVESQCTDKSLKSFPSSNHMHQAINGYSGATHIQGNNYQKCEIRDVSTCATYQQGKCIYLSLRKLLPVKVIKHFIAYEAMVVCCAVPLLAWLGYKLMHCCSRRL</sequence>
<reference evidence="1" key="1">
    <citation type="submission" date="2023-10" db="EMBL/GenBank/DDBJ databases">
        <authorList>
            <person name="Rodriguez Cubillos JULIANA M."/>
            <person name="De Vega J."/>
        </authorList>
    </citation>
    <scope>NUCLEOTIDE SEQUENCE</scope>
</reference>
<dbReference type="Proteomes" id="UP001177021">
    <property type="component" value="Unassembled WGS sequence"/>
</dbReference>
<accession>A0ACB0L7T2</accession>
<proteinExistence type="predicted"/>
<dbReference type="EMBL" id="CASHSV030000513">
    <property type="protein sequence ID" value="CAJ2665445.1"/>
    <property type="molecule type" value="Genomic_DNA"/>
</dbReference>
<organism evidence="1 2">
    <name type="scientific">Trifolium pratense</name>
    <name type="common">Red clover</name>
    <dbReference type="NCBI Taxonomy" id="57577"/>
    <lineage>
        <taxon>Eukaryota</taxon>
        <taxon>Viridiplantae</taxon>
        <taxon>Streptophyta</taxon>
        <taxon>Embryophyta</taxon>
        <taxon>Tracheophyta</taxon>
        <taxon>Spermatophyta</taxon>
        <taxon>Magnoliopsida</taxon>
        <taxon>eudicotyledons</taxon>
        <taxon>Gunneridae</taxon>
        <taxon>Pentapetalae</taxon>
        <taxon>rosids</taxon>
        <taxon>fabids</taxon>
        <taxon>Fabales</taxon>
        <taxon>Fabaceae</taxon>
        <taxon>Papilionoideae</taxon>
        <taxon>50 kb inversion clade</taxon>
        <taxon>NPAAA clade</taxon>
        <taxon>Hologalegina</taxon>
        <taxon>IRL clade</taxon>
        <taxon>Trifolieae</taxon>
        <taxon>Trifolium</taxon>
    </lineage>
</organism>
<evidence type="ECO:0000313" key="1">
    <source>
        <dbReference type="EMBL" id="CAJ2665445.1"/>
    </source>
</evidence>
<protein>
    <submittedName>
        <fullName evidence="1">Uncharacterized protein</fullName>
    </submittedName>
</protein>
<name>A0ACB0L7T2_TRIPR</name>
<evidence type="ECO:0000313" key="2">
    <source>
        <dbReference type="Proteomes" id="UP001177021"/>
    </source>
</evidence>
<gene>
    <name evidence="1" type="ORF">MILVUS5_LOCUS30425</name>
</gene>